<name>A0A1U7CMD0_9BACT</name>
<protein>
    <recommendedName>
        <fullName evidence="15">ATP synthase subunit b</fullName>
    </recommendedName>
    <alternativeName>
        <fullName evidence="15">ATP synthase F(0) sector subunit b</fullName>
    </alternativeName>
    <alternativeName>
        <fullName evidence="15">ATPase subunit I</fullName>
    </alternativeName>
    <alternativeName>
        <fullName evidence="15">F-type ATPase subunit b</fullName>
        <shortName evidence="15">F-ATPase subunit b</shortName>
    </alternativeName>
</protein>
<evidence type="ECO:0000256" key="5">
    <source>
        <dbReference type="ARBA" id="ARBA00022692"/>
    </source>
</evidence>
<evidence type="ECO:0000256" key="11">
    <source>
        <dbReference type="ARBA" id="ARBA00025198"/>
    </source>
</evidence>
<dbReference type="PANTHER" id="PTHR33445">
    <property type="entry name" value="ATP SYNTHASE SUBUNIT B', CHLOROPLASTIC"/>
    <property type="match status" value="1"/>
</dbReference>
<dbReference type="HAMAP" id="MF_01398">
    <property type="entry name" value="ATP_synth_b_bprime"/>
    <property type="match status" value="1"/>
</dbReference>
<dbReference type="InterPro" id="IPR005864">
    <property type="entry name" value="ATP_synth_F0_bsu_bac"/>
</dbReference>
<evidence type="ECO:0000313" key="18">
    <source>
        <dbReference type="EMBL" id="APW60069.1"/>
    </source>
</evidence>
<proteinExistence type="inferred from homology"/>
<dbReference type="EMBL" id="CP019082">
    <property type="protein sequence ID" value="APW60069.1"/>
    <property type="molecule type" value="Genomic_DNA"/>
</dbReference>
<evidence type="ECO:0000313" key="19">
    <source>
        <dbReference type="Proteomes" id="UP000186309"/>
    </source>
</evidence>
<organism evidence="18 19">
    <name type="scientific">Paludisphaera borealis</name>
    <dbReference type="NCBI Taxonomy" id="1387353"/>
    <lineage>
        <taxon>Bacteria</taxon>
        <taxon>Pseudomonadati</taxon>
        <taxon>Planctomycetota</taxon>
        <taxon>Planctomycetia</taxon>
        <taxon>Isosphaerales</taxon>
        <taxon>Isosphaeraceae</taxon>
        <taxon>Paludisphaera</taxon>
    </lineage>
</organism>
<keyword evidence="5 15" id="KW-0812">Transmembrane</keyword>
<keyword evidence="19" id="KW-1185">Reference proteome</keyword>
<gene>
    <name evidence="15 18" type="primary">atpF</name>
    <name evidence="18" type="ORF">BSF38_01531</name>
</gene>
<dbReference type="AlphaFoldDB" id="A0A1U7CMD0"/>
<comment type="subcellular location">
    <subcellularLocation>
        <location evidence="15">Cell membrane</location>
        <topology evidence="15">Single-pass membrane protein</topology>
    </subcellularLocation>
    <subcellularLocation>
        <location evidence="14">Endomembrane system</location>
        <topology evidence="14">Single-pass membrane protein</topology>
    </subcellularLocation>
</comment>
<keyword evidence="2 15" id="KW-0813">Transport</keyword>
<evidence type="ECO:0000256" key="8">
    <source>
        <dbReference type="ARBA" id="ARBA00023065"/>
    </source>
</evidence>
<evidence type="ECO:0000256" key="7">
    <source>
        <dbReference type="ARBA" id="ARBA00022989"/>
    </source>
</evidence>
<evidence type="ECO:0000256" key="10">
    <source>
        <dbReference type="ARBA" id="ARBA00023310"/>
    </source>
</evidence>
<dbReference type="KEGG" id="pbor:BSF38_01531"/>
<keyword evidence="9 15" id="KW-0472">Membrane</keyword>
<evidence type="ECO:0000256" key="16">
    <source>
        <dbReference type="RuleBase" id="RU003848"/>
    </source>
</evidence>
<evidence type="ECO:0000256" key="1">
    <source>
        <dbReference type="ARBA" id="ARBA00005513"/>
    </source>
</evidence>
<evidence type="ECO:0000256" key="14">
    <source>
        <dbReference type="ARBA" id="ARBA00037847"/>
    </source>
</evidence>
<keyword evidence="3 15" id="KW-1003">Cell membrane</keyword>
<dbReference type="NCBIfam" id="TIGR01144">
    <property type="entry name" value="ATP_synt_b"/>
    <property type="match status" value="1"/>
</dbReference>
<dbReference type="InterPro" id="IPR050059">
    <property type="entry name" value="ATP_synthase_B_chain"/>
</dbReference>
<dbReference type="GO" id="GO:0012505">
    <property type="term" value="C:endomembrane system"/>
    <property type="evidence" value="ECO:0007669"/>
    <property type="project" value="UniProtKB-SubCell"/>
</dbReference>
<keyword evidence="17" id="KW-0175">Coiled coil</keyword>
<keyword evidence="8 15" id="KW-0406">Ion transport</keyword>
<sequence>MLRSSSFAMGFRLVVLVLAVAVVSVFSRASNAEQPAAHDAPAPHGVAVVKAEAGHEEHGGHEAKSNPMEPQPGLAIFTVLVFLGLLTLLGKFAWKPLVQALHNREEHLEHCLSQSEKARNDAERLLADHRRLMAETDDKVRSILYQAQRDAQTSAAEVLRQAQAEADASRDRASRDIATARDQALADIWSQTADVAVSVAGRVLGKNLGDDDRRRLLDQAIAELPAAPNGQGGVRA</sequence>
<dbReference type="InterPro" id="IPR002146">
    <property type="entry name" value="ATP_synth_b/b'su_bac/chlpt"/>
</dbReference>
<dbReference type="STRING" id="1387353.BSF38_01531"/>
<dbReference type="RefSeq" id="WP_145952012.1">
    <property type="nucleotide sequence ID" value="NZ_CP019082.1"/>
</dbReference>
<keyword evidence="7 15" id="KW-1133">Transmembrane helix</keyword>
<feature type="transmembrane region" description="Helical" evidence="15">
    <location>
        <begin position="74"/>
        <end position="94"/>
    </location>
</feature>
<dbReference type="GO" id="GO:0046933">
    <property type="term" value="F:proton-transporting ATP synthase activity, rotational mechanism"/>
    <property type="evidence" value="ECO:0007669"/>
    <property type="project" value="UniProtKB-UniRule"/>
</dbReference>
<reference evidence="19" key="1">
    <citation type="submission" date="2016-12" db="EMBL/GenBank/DDBJ databases">
        <title>Comparative genomics of four Isosphaeraceae planctomycetes: a common pool of plasmids and glycoside hydrolase genes.</title>
        <authorList>
            <person name="Ivanova A."/>
        </authorList>
    </citation>
    <scope>NUCLEOTIDE SEQUENCE [LARGE SCALE GENOMIC DNA]</scope>
    <source>
        <strain evidence="19">PX4</strain>
    </source>
</reference>
<dbReference type="CDD" id="cd06503">
    <property type="entry name" value="ATP-synt_Fo_b"/>
    <property type="match status" value="1"/>
</dbReference>
<accession>A0A1U7CMD0</accession>
<dbReference type="GO" id="GO:0046961">
    <property type="term" value="F:proton-transporting ATPase activity, rotational mechanism"/>
    <property type="evidence" value="ECO:0007669"/>
    <property type="project" value="TreeGrafter"/>
</dbReference>
<evidence type="ECO:0000256" key="9">
    <source>
        <dbReference type="ARBA" id="ARBA00023136"/>
    </source>
</evidence>
<dbReference type="Proteomes" id="UP000186309">
    <property type="component" value="Chromosome"/>
</dbReference>
<keyword evidence="4 15" id="KW-0138">CF(0)</keyword>
<dbReference type="PANTHER" id="PTHR33445:SF1">
    <property type="entry name" value="ATP SYNTHASE SUBUNIT B"/>
    <property type="match status" value="1"/>
</dbReference>
<comment type="function">
    <text evidence="12">Component of the F(0) channel, it forms part of the peripheral stalk, linking F(1) to F(0). The b'-subunit is a diverged and duplicated form of b found in plants and photosynthetic bacteria.</text>
</comment>
<feature type="coiled-coil region" evidence="17">
    <location>
        <begin position="112"/>
        <end position="139"/>
    </location>
</feature>
<comment type="subunit">
    <text evidence="13">F-type ATPases have 2 components, F(1) - the catalytic core - and F(0) - the membrane proton channel. F(1) has five subunits: alpha(3), beta(3), gamma(1), delta(1), epsilon(1). F(0) has four main subunits: a(1), b(2) and c(10-14). The alpha and beta chains form an alternating ring which encloses part of the gamma chain. F(1) is attached to F(0) by a central stalk formed by the gamma and epsilon chains, while a peripheral stalk is formed by the delta and b chains.</text>
</comment>
<evidence type="ECO:0000256" key="13">
    <source>
        <dbReference type="ARBA" id="ARBA00026054"/>
    </source>
</evidence>
<comment type="similarity">
    <text evidence="1 15 16">Belongs to the ATPase B chain family.</text>
</comment>
<evidence type="ECO:0000256" key="2">
    <source>
        <dbReference type="ARBA" id="ARBA00022448"/>
    </source>
</evidence>
<dbReference type="OrthoDB" id="274361at2"/>
<keyword evidence="10 15" id="KW-0066">ATP synthesis</keyword>
<comment type="function">
    <text evidence="11 15">F(1)F(0) ATP synthase produces ATP from ADP in the presence of a proton or sodium gradient. F-type ATPases consist of two structural domains, F(1) containing the extramembraneous catalytic core and F(0) containing the membrane proton channel, linked together by a central stalk and a peripheral stalk. During catalysis, ATP synthesis in the catalytic domain of F(1) is coupled via a rotary mechanism of the central stalk subunits to proton translocation.</text>
</comment>
<keyword evidence="6 15" id="KW-0375">Hydrogen ion transport</keyword>
<evidence type="ECO:0000256" key="12">
    <source>
        <dbReference type="ARBA" id="ARBA00025614"/>
    </source>
</evidence>
<evidence type="ECO:0000256" key="15">
    <source>
        <dbReference type="HAMAP-Rule" id="MF_01398"/>
    </source>
</evidence>
<comment type="subunit">
    <text evidence="15">F-type ATPases have 2 components, F(1) - the catalytic core - and F(0) - the membrane proton channel. F(1) has five subunits: alpha(3), beta(3), gamma(1), delta(1), epsilon(1). F(0) has three main subunits: a(1), b(2) and c(10-14). The alpha and beta chains form an alternating ring which encloses part of the gamma chain. F(1) is attached to F(0) by a central stalk formed by the gamma and epsilon chains, while a peripheral stalk is formed by the delta and b chains.</text>
</comment>
<evidence type="ECO:0000256" key="3">
    <source>
        <dbReference type="ARBA" id="ARBA00022475"/>
    </source>
</evidence>
<dbReference type="Pfam" id="PF00430">
    <property type="entry name" value="ATP-synt_B"/>
    <property type="match status" value="1"/>
</dbReference>
<dbReference type="GO" id="GO:0005886">
    <property type="term" value="C:plasma membrane"/>
    <property type="evidence" value="ECO:0007669"/>
    <property type="project" value="UniProtKB-SubCell"/>
</dbReference>
<evidence type="ECO:0000256" key="4">
    <source>
        <dbReference type="ARBA" id="ARBA00022547"/>
    </source>
</evidence>
<evidence type="ECO:0000256" key="17">
    <source>
        <dbReference type="SAM" id="Coils"/>
    </source>
</evidence>
<evidence type="ECO:0000256" key="6">
    <source>
        <dbReference type="ARBA" id="ARBA00022781"/>
    </source>
</evidence>
<dbReference type="GO" id="GO:0045259">
    <property type="term" value="C:proton-transporting ATP synthase complex"/>
    <property type="evidence" value="ECO:0007669"/>
    <property type="project" value="UniProtKB-KW"/>
</dbReference>